<dbReference type="EMBL" id="BMAU01021369">
    <property type="protein sequence ID" value="GFY24585.1"/>
    <property type="molecule type" value="Genomic_DNA"/>
</dbReference>
<evidence type="ECO:0000313" key="1">
    <source>
        <dbReference type="EMBL" id="GFY24585.1"/>
    </source>
</evidence>
<comment type="caution">
    <text evidence="1">The sequence shown here is derived from an EMBL/GenBank/DDBJ whole genome shotgun (WGS) entry which is preliminary data.</text>
</comment>
<protein>
    <submittedName>
        <fullName evidence="1">Uncharacterized protein</fullName>
    </submittedName>
</protein>
<evidence type="ECO:0000313" key="2">
    <source>
        <dbReference type="Proteomes" id="UP000887159"/>
    </source>
</evidence>
<sequence length="193" mass="21702">MSQSGKQFNLLTDEKILDNVCRVVVHYPVEIWLWPSPEGKEGQLAPSPRTCSAGCLKVDQAMDVLRTDHSAVNGVEWYAQTLNDALQTQCAVRRSLDQLRFRIALARPLTNGYSSRKRKGCPASFQTKKYVVLIDVRLAIVEIICQRWLPTIDDMGNVAERDKKRGPAACVKNVMSLCALEHASHLFMANNHH</sequence>
<keyword evidence="2" id="KW-1185">Reference proteome</keyword>
<gene>
    <name evidence="1" type="primary">NCL1_22181</name>
    <name evidence="1" type="ORF">TNCV_1016311</name>
</gene>
<organism evidence="1 2">
    <name type="scientific">Trichonephila clavipes</name>
    <name type="common">Golden silk orbweaver</name>
    <name type="synonym">Nephila clavipes</name>
    <dbReference type="NCBI Taxonomy" id="2585209"/>
    <lineage>
        <taxon>Eukaryota</taxon>
        <taxon>Metazoa</taxon>
        <taxon>Ecdysozoa</taxon>
        <taxon>Arthropoda</taxon>
        <taxon>Chelicerata</taxon>
        <taxon>Arachnida</taxon>
        <taxon>Araneae</taxon>
        <taxon>Araneomorphae</taxon>
        <taxon>Entelegynae</taxon>
        <taxon>Araneoidea</taxon>
        <taxon>Nephilidae</taxon>
        <taxon>Trichonephila</taxon>
    </lineage>
</organism>
<name>A0A8X7B9X0_TRICX</name>
<proteinExistence type="predicted"/>
<accession>A0A8X7B9X0</accession>
<dbReference type="AlphaFoldDB" id="A0A8X7B9X0"/>
<reference evidence="1" key="1">
    <citation type="submission" date="2020-08" db="EMBL/GenBank/DDBJ databases">
        <title>Multicomponent nature underlies the extraordinary mechanical properties of spider dragline silk.</title>
        <authorList>
            <person name="Kono N."/>
            <person name="Nakamura H."/>
            <person name="Mori M."/>
            <person name="Yoshida Y."/>
            <person name="Ohtoshi R."/>
            <person name="Malay A.D."/>
            <person name="Moran D.A.P."/>
            <person name="Tomita M."/>
            <person name="Numata K."/>
            <person name="Arakawa K."/>
        </authorList>
    </citation>
    <scope>NUCLEOTIDE SEQUENCE</scope>
</reference>
<dbReference type="Proteomes" id="UP000887159">
    <property type="component" value="Unassembled WGS sequence"/>
</dbReference>